<reference evidence="1 2" key="1">
    <citation type="submission" date="2018-03" db="EMBL/GenBank/DDBJ databases">
        <authorList>
            <person name="Fogelqvist J."/>
        </authorList>
    </citation>
    <scope>NUCLEOTIDE SEQUENCE [LARGE SCALE GENOMIC DNA]</scope>
</reference>
<name>A0A3P3YH31_PLABS</name>
<geneLocation type="mitochondrion" evidence="1"/>
<dbReference type="AlphaFoldDB" id="A0A3P3YH31"/>
<evidence type="ECO:0000313" key="2">
    <source>
        <dbReference type="Proteomes" id="UP000290189"/>
    </source>
</evidence>
<gene>
    <name evidence="1" type="ORF">PLBR_LOCUS6639</name>
</gene>
<keyword evidence="1" id="KW-0496">Mitochondrion</keyword>
<proteinExistence type="predicted"/>
<protein>
    <submittedName>
        <fullName evidence="1">Uncharacterized protein</fullName>
    </submittedName>
</protein>
<evidence type="ECO:0000313" key="1">
    <source>
        <dbReference type="EMBL" id="SPQ99424.1"/>
    </source>
</evidence>
<dbReference type="EMBL" id="OVEO01000011">
    <property type="protein sequence ID" value="SPQ99424.1"/>
    <property type="molecule type" value="Genomic_DNA"/>
</dbReference>
<dbReference type="Proteomes" id="UP000290189">
    <property type="component" value="Unassembled WGS sequence"/>
</dbReference>
<accession>A0A3P3YH31</accession>
<sequence length="151" mass="16117">MFHDGATRRARAEFSAEFTHDERNVSDWDATGSATSTRIGVERCWTALANCRASAPTNASTVGFASVYEQVNDGAGGYAVTAAAEQEANLVHTRAHQFARIGSGQDFNVAVAAINRSSPRGAGRYPDEPDATAGIQHDVLWPTANVQHDVL</sequence>
<organism evidence="1 2">
    <name type="scientific">Plasmodiophora brassicae</name>
    <name type="common">Clubroot disease agent</name>
    <dbReference type="NCBI Taxonomy" id="37360"/>
    <lineage>
        <taxon>Eukaryota</taxon>
        <taxon>Sar</taxon>
        <taxon>Rhizaria</taxon>
        <taxon>Endomyxa</taxon>
        <taxon>Phytomyxea</taxon>
        <taxon>Plasmodiophorida</taxon>
        <taxon>Plasmodiophoridae</taxon>
        <taxon>Plasmodiophora</taxon>
    </lineage>
</organism>